<dbReference type="RefSeq" id="XP_008026504.1">
    <property type="nucleotide sequence ID" value="XM_008028313.1"/>
</dbReference>
<reference evidence="2 3" key="1">
    <citation type="journal article" date="2012" name="PLoS Pathog.">
        <title>Diverse lifestyles and strategies of plant pathogenesis encoded in the genomes of eighteen Dothideomycetes fungi.</title>
        <authorList>
            <person name="Ohm R.A."/>
            <person name="Feau N."/>
            <person name="Henrissat B."/>
            <person name="Schoch C.L."/>
            <person name="Horwitz B.A."/>
            <person name="Barry K.W."/>
            <person name="Condon B.J."/>
            <person name="Copeland A.C."/>
            <person name="Dhillon B."/>
            <person name="Glaser F."/>
            <person name="Hesse C.N."/>
            <person name="Kosti I."/>
            <person name="LaButti K."/>
            <person name="Lindquist E.A."/>
            <person name="Lucas S."/>
            <person name="Salamov A.A."/>
            <person name="Bradshaw R.E."/>
            <person name="Ciuffetti L."/>
            <person name="Hamelin R.C."/>
            <person name="Kema G.H.J."/>
            <person name="Lawrence C."/>
            <person name="Scott J.A."/>
            <person name="Spatafora J.W."/>
            <person name="Turgeon B.G."/>
            <person name="de Wit P.J.G.M."/>
            <person name="Zhong S."/>
            <person name="Goodwin S.B."/>
            <person name="Grigoriev I.V."/>
        </authorList>
    </citation>
    <scope>NUCLEOTIDE SEQUENCE [LARGE SCALE GENOMIC DNA]</scope>
    <source>
        <strain evidence="3">28A</strain>
    </source>
</reference>
<feature type="region of interest" description="Disordered" evidence="1">
    <location>
        <begin position="134"/>
        <end position="166"/>
    </location>
</feature>
<name>R0IMB7_EXST2</name>
<dbReference type="GeneID" id="19400932"/>
<gene>
    <name evidence="2" type="ORF">SETTUDRAFT_169518</name>
</gene>
<dbReference type="eggNOG" id="ENOG502SZ80">
    <property type="taxonomic scope" value="Eukaryota"/>
</dbReference>
<evidence type="ECO:0000313" key="2">
    <source>
        <dbReference type="EMBL" id="EOA85956.1"/>
    </source>
</evidence>
<evidence type="ECO:0000313" key="3">
    <source>
        <dbReference type="Proteomes" id="UP000016935"/>
    </source>
</evidence>
<proteinExistence type="predicted"/>
<evidence type="ECO:0000256" key="1">
    <source>
        <dbReference type="SAM" id="MobiDB-lite"/>
    </source>
</evidence>
<dbReference type="OrthoDB" id="3942694at2759"/>
<organism evidence="2 3">
    <name type="scientific">Exserohilum turcicum (strain 28A)</name>
    <name type="common">Northern leaf blight fungus</name>
    <name type="synonym">Setosphaeria turcica</name>
    <dbReference type="NCBI Taxonomy" id="671987"/>
    <lineage>
        <taxon>Eukaryota</taxon>
        <taxon>Fungi</taxon>
        <taxon>Dikarya</taxon>
        <taxon>Ascomycota</taxon>
        <taxon>Pezizomycotina</taxon>
        <taxon>Dothideomycetes</taxon>
        <taxon>Pleosporomycetidae</taxon>
        <taxon>Pleosporales</taxon>
        <taxon>Pleosporineae</taxon>
        <taxon>Pleosporaceae</taxon>
        <taxon>Exserohilum</taxon>
    </lineage>
</organism>
<sequence>MAASANDPQRRVDGQLQYVEAGTPRIMVLFFHEAKRASQSTTAMQEVEGQAFEACGTYLDYKRLSFVYAVTTIGTEARLWKYESDGNFRSLTVNSSGNAQPQGTRSAYIDANSVDAAQLRAGLLHMKQLPPSSAYTPSALPSQSSNQVPQPTFSVLPSTPSNTSTTQWIQHSTGRWYRYVNGQIEWN</sequence>
<dbReference type="Proteomes" id="UP000016935">
    <property type="component" value="Unassembled WGS sequence"/>
</dbReference>
<keyword evidence="3" id="KW-1185">Reference proteome</keyword>
<dbReference type="HOGENOM" id="CLU_1448559_0_0_1"/>
<protein>
    <submittedName>
        <fullName evidence="2">Uncharacterized protein</fullName>
    </submittedName>
</protein>
<dbReference type="AlphaFoldDB" id="R0IMB7"/>
<dbReference type="EMBL" id="KB908626">
    <property type="protein sequence ID" value="EOA85956.1"/>
    <property type="molecule type" value="Genomic_DNA"/>
</dbReference>
<reference evidence="2 3" key="2">
    <citation type="journal article" date="2013" name="PLoS Genet.">
        <title>Comparative genome structure, secondary metabolite, and effector coding capacity across Cochliobolus pathogens.</title>
        <authorList>
            <person name="Condon B.J."/>
            <person name="Leng Y."/>
            <person name="Wu D."/>
            <person name="Bushley K.E."/>
            <person name="Ohm R.A."/>
            <person name="Otillar R."/>
            <person name="Martin J."/>
            <person name="Schackwitz W."/>
            <person name="Grimwood J."/>
            <person name="MohdZainudin N."/>
            <person name="Xue C."/>
            <person name="Wang R."/>
            <person name="Manning V.A."/>
            <person name="Dhillon B."/>
            <person name="Tu Z.J."/>
            <person name="Steffenson B.J."/>
            <person name="Salamov A."/>
            <person name="Sun H."/>
            <person name="Lowry S."/>
            <person name="LaButti K."/>
            <person name="Han J."/>
            <person name="Copeland A."/>
            <person name="Lindquist E."/>
            <person name="Barry K."/>
            <person name="Schmutz J."/>
            <person name="Baker S.E."/>
            <person name="Ciuffetti L.M."/>
            <person name="Grigoriev I.V."/>
            <person name="Zhong S."/>
            <person name="Turgeon B.G."/>
        </authorList>
    </citation>
    <scope>NUCLEOTIDE SEQUENCE [LARGE SCALE GENOMIC DNA]</scope>
    <source>
        <strain evidence="3">28A</strain>
    </source>
</reference>
<accession>R0IMB7</accession>